<dbReference type="EMBL" id="KZ772706">
    <property type="protein sequence ID" value="PTQ41431.1"/>
    <property type="molecule type" value="Genomic_DNA"/>
</dbReference>
<organism evidence="1 2">
    <name type="scientific">Marchantia polymorpha</name>
    <name type="common">Common liverwort</name>
    <name type="synonym">Marchantia aquatica</name>
    <dbReference type="NCBI Taxonomy" id="3197"/>
    <lineage>
        <taxon>Eukaryota</taxon>
        <taxon>Viridiplantae</taxon>
        <taxon>Streptophyta</taxon>
        <taxon>Embryophyta</taxon>
        <taxon>Marchantiophyta</taxon>
        <taxon>Marchantiopsida</taxon>
        <taxon>Marchantiidae</taxon>
        <taxon>Marchantiales</taxon>
        <taxon>Marchantiaceae</taxon>
        <taxon>Marchantia</taxon>
    </lineage>
</organism>
<dbReference type="Gramene" id="Mp6g04890.1">
    <property type="protein sequence ID" value="Mp6g04890.1.cds1"/>
    <property type="gene ID" value="Mp6g04890"/>
</dbReference>
<protein>
    <submittedName>
        <fullName evidence="1">Uncharacterized protein</fullName>
    </submittedName>
</protein>
<evidence type="ECO:0000313" key="1">
    <source>
        <dbReference type="EMBL" id="PTQ41431.1"/>
    </source>
</evidence>
<keyword evidence="2" id="KW-1185">Reference proteome</keyword>
<accession>A0A2R6X5Q0</accession>
<sequence>MPQLPDLELQGSSFILSFPKRAARRPSDRPSLPGRHPRQILSRLLLAAISPSPLFVSRFPPDSSPRYLAMRSGIHRARCCCNSRPASQPAIQPARRPAGRPDCGCALWLSSSTTIAAAMARSRGIAWKAADCETVQEDNPTGANRGISPTRSLCRSVIVFLKPLLKHSHCEAHGGRERQL</sequence>
<gene>
    <name evidence="1" type="ORF">MARPO_0034s0028</name>
</gene>
<reference evidence="2" key="1">
    <citation type="journal article" date="2017" name="Cell">
        <title>Insights into land plant evolution garnered from the Marchantia polymorpha genome.</title>
        <authorList>
            <person name="Bowman J.L."/>
            <person name="Kohchi T."/>
            <person name="Yamato K.T."/>
            <person name="Jenkins J."/>
            <person name="Shu S."/>
            <person name="Ishizaki K."/>
            <person name="Yamaoka S."/>
            <person name="Nishihama R."/>
            <person name="Nakamura Y."/>
            <person name="Berger F."/>
            <person name="Adam C."/>
            <person name="Aki S.S."/>
            <person name="Althoff F."/>
            <person name="Araki T."/>
            <person name="Arteaga-Vazquez M.A."/>
            <person name="Balasubrmanian S."/>
            <person name="Barry K."/>
            <person name="Bauer D."/>
            <person name="Boehm C.R."/>
            <person name="Briginshaw L."/>
            <person name="Caballero-Perez J."/>
            <person name="Catarino B."/>
            <person name="Chen F."/>
            <person name="Chiyoda S."/>
            <person name="Chovatia M."/>
            <person name="Davies K.M."/>
            <person name="Delmans M."/>
            <person name="Demura T."/>
            <person name="Dierschke T."/>
            <person name="Dolan L."/>
            <person name="Dorantes-Acosta A.E."/>
            <person name="Eklund D.M."/>
            <person name="Florent S.N."/>
            <person name="Flores-Sandoval E."/>
            <person name="Fujiyama A."/>
            <person name="Fukuzawa H."/>
            <person name="Galik B."/>
            <person name="Grimanelli D."/>
            <person name="Grimwood J."/>
            <person name="Grossniklaus U."/>
            <person name="Hamada T."/>
            <person name="Haseloff J."/>
            <person name="Hetherington A.J."/>
            <person name="Higo A."/>
            <person name="Hirakawa Y."/>
            <person name="Hundley H.N."/>
            <person name="Ikeda Y."/>
            <person name="Inoue K."/>
            <person name="Inoue S.I."/>
            <person name="Ishida S."/>
            <person name="Jia Q."/>
            <person name="Kakita M."/>
            <person name="Kanazawa T."/>
            <person name="Kawai Y."/>
            <person name="Kawashima T."/>
            <person name="Kennedy M."/>
            <person name="Kinose K."/>
            <person name="Kinoshita T."/>
            <person name="Kohara Y."/>
            <person name="Koide E."/>
            <person name="Komatsu K."/>
            <person name="Kopischke S."/>
            <person name="Kubo M."/>
            <person name="Kyozuka J."/>
            <person name="Lagercrantz U."/>
            <person name="Lin S.S."/>
            <person name="Lindquist E."/>
            <person name="Lipzen A.M."/>
            <person name="Lu C.W."/>
            <person name="De Luna E."/>
            <person name="Martienssen R.A."/>
            <person name="Minamino N."/>
            <person name="Mizutani M."/>
            <person name="Mizutani M."/>
            <person name="Mochizuki N."/>
            <person name="Monte I."/>
            <person name="Mosher R."/>
            <person name="Nagasaki H."/>
            <person name="Nakagami H."/>
            <person name="Naramoto S."/>
            <person name="Nishitani K."/>
            <person name="Ohtani M."/>
            <person name="Okamoto T."/>
            <person name="Okumura M."/>
            <person name="Phillips J."/>
            <person name="Pollak B."/>
            <person name="Reinders A."/>
            <person name="Rovekamp M."/>
            <person name="Sano R."/>
            <person name="Sawa S."/>
            <person name="Schmid M.W."/>
            <person name="Shirakawa M."/>
            <person name="Solano R."/>
            <person name="Spunde A."/>
            <person name="Suetsugu N."/>
            <person name="Sugano S."/>
            <person name="Sugiyama A."/>
            <person name="Sun R."/>
            <person name="Suzuki Y."/>
            <person name="Takenaka M."/>
            <person name="Takezawa D."/>
            <person name="Tomogane H."/>
            <person name="Tsuzuki M."/>
            <person name="Ueda T."/>
            <person name="Umeda M."/>
            <person name="Ward J.M."/>
            <person name="Watanabe Y."/>
            <person name="Yazaki K."/>
            <person name="Yokoyama R."/>
            <person name="Yoshitake Y."/>
            <person name="Yotsui I."/>
            <person name="Zachgo S."/>
            <person name="Schmutz J."/>
        </authorList>
    </citation>
    <scope>NUCLEOTIDE SEQUENCE [LARGE SCALE GENOMIC DNA]</scope>
    <source>
        <strain evidence="2">Tak-1</strain>
    </source>
</reference>
<name>A0A2R6X5Q0_MARPO</name>
<evidence type="ECO:0000313" key="2">
    <source>
        <dbReference type="Proteomes" id="UP000244005"/>
    </source>
</evidence>
<proteinExistence type="predicted"/>
<dbReference type="AlphaFoldDB" id="A0A2R6X5Q0"/>
<dbReference type="Proteomes" id="UP000244005">
    <property type="component" value="Unassembled WGS sequence"/>
</dbReference>